<keyword evidence="2" id="KW-0805">Transcription regulation</keyword>
<keyword evidence="9" id="KW-1185">Reference proteome</keyword>
<feature type="region of interest" description="Disordered" evidence="6">
    <location>
        <begin position="112"/>
        <end position="139"/>
    </location>
</feature>
<evidence type="ECO:0000259" key="7">
    <source>
        <dbReference type="PROSITE" id="PS50888"/>
    </source>
</evidence>
<dbReference type="SUPFAM" id="SSF47459">
    <property type="entry name" value="HLH, helix-loop-helix DNA-binding domain"/>
    <property type="match status" value="1"/>
</dbReference>
<keyword evidence="5" id="KW-0539">Nucleus</keyword>
<feature type="region of interest" description="Disordered" evidence="6">
    <location>
        <begin position="184"/>
        <end position="210"/>
    </location>
</feature>
<evidence type="ECO:0000256" key="4">
    <source>
        <dbReference type="ARBA" id="ARBA00023163"/>
    </source>
</evidence>
<comment type="caution">
    <text evidence="8">The sequence shown here is derived from an EMBL/GenBank/DDBJ whole genome shotgun (WGS) entry which is preliminary data.</text>
</comment>
<dbReference type="InterPro" id="IPR011598">
    <property type="entry name" value="bHLH_dom"/>
</dbReference>
<dbReference type="GO" id="GO:0046983">
    <property type="term" value="F:protein dimerization activity"/>
    <property type="evidence" value="ECO:0007669"/>
    <property type="project" value="InterPro"/>
</dbReference>
<proteinExistence type="predicted"/>
<organism evidence="8 9">
    <name type="scientific">Carnegiea gigantea</name>
    <dbReference type="NCBI Taxonomy" id="171969"/>
    <lineage>
        <taxon>Eukaryota</taxon>
        <taxon>Viridiplantae</taxon>
        <taxon>Streptophyta</taxon>
        <taxon>Embryophyta</taxon>
        <taxon>Tracheophyta</taxon>
        <taxon>Spermatophyta</taxon>
        <taxon>Magnoliopsida</taxon>
        <taxon>eudicotyledons</taxon>
        <taxon>Gunneridae</taxon>
        <taxon>Pentapetalae</taxon>
        <taxon>Caryophyllales</taxon>
        <taxon>Cactineae</taxon>
        <taxon>Cactaceae</taxon>
        <taxon>Cactoideae</taxon>
        <taxon>Echinocereeae</taxon>
        <taxon>Carnegiea</taxon>
    </lineage>
</organism>
<dbReference type="Proteomes" id="UP001153076">
    <property type="component" value="Unassembled WGS sequence"/>
</dbReference>
<dbReference type="GO" id="GO:0003677">
    <property type="term" value="F:DNA binding"/>
    <property type="evidence" value="ECO:0007669"/>
    <property type="project" value="UniProtKB-KW"/>
</dbReference>
<sequence>MDGRSSWEIRLMLPQGSNDPWSAPTLNPVTPSILNPIAGEGFMDSDHQAGLLSSSSIPHTMISSPLYEACLMGIDGSGSGSKSGSLDCLLSGSTTKTDPASIEDDGISLFFSDGTQKRRDHTNPGFGSTGPNKKIRKSDLGLDSGVHISFRQGSGSEPDPEAIQQMKEMIYRAAAFRPVSFGAEEAAEKPKRRNVRISSDPQTVAARQRRERISEKLRVLQKLVPGGSKMDTASMLDEAANYLKFLRNQVKALETFGGSSGNNDKVDHLNTPCGSENYLLYPPVNLQFSSLPFIPMQGHVASTSISTQNPSQIHLPKCSKPSYYAINLSRFTGDILLMKTSEGLSDQNKVP</sequence>
<dbReference type="PROSITE" id="PS50888">
    <property type="entry name" value="BHLH"/>
    <property type="match status" value="1"/>
</dbReference>
<protein>
    <recommendedName>
        <fullName evidence="7">BHLH domain-containing protein</fullName>
    </recommendedName>
</protein>
<evidence type="ECO:0000256" key="6">
    <source>
        <dbReference type="SAM" id="MobiDB-lite"/>
    </source>
</evidence>
<accession>A0A9Q1QLN7</accession>
<dbReference type="CDD" id="cd11454">
    <property type="entry name" value="bHLH_AtIND_like"/>
    <property type="match status" value="1"/>
</dbReference>
<evidence type="ECO:0000313" key="8">
    <source>
        <dbReference type="EMBL" id="KAJ8446131.1"/>
    </source>
</evidence>
<keyword evidence="4" id="KW-0804">Transcription</keyword>
<dbReference type="InterPro" id="IPR045843">
    <property type="entry name" value="IND-like"/>
</dbReference>
<dbReference type="Gene3D" id="4.10.280.10">
    <property type="entry name" value="Helix-loop-helix DNA-binding domain"/>
    <property type="match status" value="1"/>
</dbReference>
<evidence type="ECO:0000313" key="9">
    <source>
        <dbReference type="Proteomes" id="UP001153076"/>
    </source>
</evidence>
<dbReference type="OrthoDB" id="2017571at2759"/>
<evidence type="ECO:0000256" key="1">
    <source>
        <dbReference type="ARBA" id="ARBA00004123"/>
    </source>
</evidence>
<dbReference type="PANTHER" id="PTHR45914:SF12">
    <property type="entry name" value="TRANSCRIPTION FACTOR BHLH87"/>
    <property type="match status" value="1"/>
</dbReference>
<gene>
    <name evidence="8" type="ORF">Cgig2_000928</name>
</gene>
<reference evidence="8" key="1">
    <citation type="submission" date="2022-04" db="EMBL/GenBank/DDBJ databases">
        <title>Carnegiea gigantea Genome sequencing and assembly v2.</title>
        <authorList>
            <person name="Copetti D."/>
            <person name="Sanderson M.J."/>
            <person name="Burquez A."/>
            <person name="Wojciechowski M.F."/>
        </authorList>
    </citation>
    <scope>NUCLEOTIDE SEQUENCE</scope>
    <source>
        <strain evidence="8">SGP5-SGP5p</strain>
        <tissue evidence="8">Aerial part</tissue>
    </source>
</reference>
<evidence type="ECO:0000256" key="3">
    <source>
        <dbReference type="ARBA" id="ARBA00023125"/>
    </source>
</evidence>
<evidence type="ECO:0000256" key="5">
    <source>
        <dbReference type="ARBA" id="ARBA00023242"/>
    </source>
</evidence>
<dbReference type="Pfam" id="PF00010">
    <property type="entry name" value="HLH"/>
    <property type="match status" value="1"/>
</dbReference>
<dbReference type="AlphaFoldDB" id="A0A9Q1QLN7"/>
<dbReference type="SMART" id="SM00353">
    <property type="entry name" value="HLH"/>
    <property type="match status" value="1"/>
</dbReference>
<dbReference type="PANTHER" id="PTHR45914">
    <property type="entry name" value="TRANSCRIPTION FACTOR HEC3-RELATED"/>
    <property type="match status" value="1"/>
</dbReference>
<dbReference type="GO" id="GO:0005634">
    <property type="term" value="C:nucleus"/>
    <property type="evidence" value="ECO:0007669"/>
    <property type="project" value="UniProtKB-SubCell"/>
</dbReference>
<evidence type="ECO:0000256" key="2">
    <source>
        <dbReference type="ARBA" id="ARBA00023015"/>
    </source>
</evidence>
<dbReference type="GO" id="GO:0003700">
    <property type="term" value="F:DNA-binding transcription factor activity"/>
    <property type="evidence" value="ECO:0007669"/>
    <property type="project" value="InterPro"/>
</dbReference>
<comment type="subcellular location">
    <subcellularLocation>
        <location evidence="1">Nucleus</location>
    </subcellularLocation>
</comment>
<keyword evidence="3" id="KW-0238">DNA-binding</keyword>
<name>A0A9Q1QLN7_9CARY</name>
<dbReference type="EMBL" id="JAKOGI010000059">
    <property type="protein sequence ID" value="KAJ8446131.1"/>
    <property type="molecule type" value="Genomic_DNA"/>
</dbReference>
<feature type="domain" description="BHLH" evidence="7">
    <location>
        <begin position="197"/>
        <end position="246"/>
    </location>
</feature>
<dbReference type="InterPro" id="IPR036638">
    <property type="entry name" value="HLH_DNA-bd_sf"/>
</dbReference>